<evidence type="ECO:0000313" key="4">
    <source>
        <dbReference type="Proteomes" id="UP001498421"/>
    </source>
</evidence>
<evidence type="ECO:0000256" key="2">
    <source>
        <dbReference type="SAM" id="SignalP"/>
    </source>
</evidence>
<keyword evidence="2" id="KW-0732">Signal</keyword>
<keyword evidence="4" id="KW-1185">Reference proteome</keyword>
<keyword evidence="1" id="KW-0472">Membrane</keyword>
<name>A0ABR1IDP1_9HYPO</name>
<organism evidence="3 4">
    <name type="scientific">Neonectria magnoliae</name>
    <dbReference type="NCBI Taxonomy" id="2732573"/>
    <lineage>
        <taxon>Eukaryota</taxon>
        <taxon>Fungi</taxon>
        <taxon>Dikarya</taxon>
        <taxon>Ascomycota</taxon>
        <taxon>Pezizomycotina</taxon>
        <taxon>Sordariomycetes</taxon>
        <taxon>Hypocreomycetidae</taxon>
        <taxon>Hypocreales</taxon>
        <taxon>Nectriaceae</taxon>
        <taxon>Neonectria</taxon>
    </lineage>
</organism>
<sequence>MANQAFRVFMAILTVVLVDRANAYDPVKDQWDCKHNSGICVTSFKWCSRSNYSKGCSIPENANPYYNHLSSQETSFEFSFKELAEEFPTNTYDLGEVKGQAIKALNIFSISQPEKSSLMWDFSDQFSIIDSVAKPYMLTQRSDTPDKVTKQWKRGIGIGIGIGVLVLIIMAVVFWYLRKK</sequence>
<evidence type="ECO:0000256" key="1">
    <source>
        <dbReference type="SAM" id="Phobius"/>
    </source>
</evidence>
<proteinExistence type="predicted"/>
<feature type="signal peptide" evidence="2">
    <location>
        <begin position="1"/>
        <end position="23"/>
    </location>
</feature>
<keyword evidence="1" id="KW-0812">Transmembrane</keyword>
<feature type="chain" id="PRO_5045167999" evidence="2">
    <location>
        <begin position="24"/>
        <end position="180"/>
    </location>
</feature>
<comment type="caution">
    <text evidence="3">The sequence shown here is derived from an EMBL/GenBank/DDBJ whole genome shotgun (WGS) entry which is preliminary data.</text>
</comment>
<protein>
    <submittedName>
        <fullName evidence="3">Uncharacterized protein</fullName>
    </submittedName>
</protein>
<feature type="transmembrane region" description="Helical" evidence="1">
    <location>
        <begin position="156"/>
        <end position="177"/>
    </location>
</feature>
<reference evidence="3 4" key="1">
    <citation type="journal article" date="2025" name="Microbiol. Resour. Announc.">
        <title>Draft genome sequences for Neonectria magnoliae and Neonectria punicea, canker pathogens of Liriodendron tulipifera and Acer saccharum in West Virginia.</title>
        <authorList>
            <person name="Petronek H.M."/>
            <person name="Kasson M.T."/>
            <person name="Metheny A.M."/>
            <person name="Stauder C.M."/>
            <person name="Lovett B."/>
            <person name="Lynch S.C."/>
            <person name="Garnas J.R."/>
            <person name="Kasson L.R."/>
            <person name="Stajich J.E."/>
        </authorList>
    </citation>
    <scope>NUCLEOTIDE SEQUENCE [LARGE SCALE GENOMIC DNA]</scope>
    <source>
        <strain evidence="3 4">NRRL 64651</strain>
    </source>
</reference>
<evidence type="ECO:0000313" key="3">
    <source>
        <dbReference type="EMBL" id="KAK7431745.1"/>
    </source>
</evidence>
<keyword evidence="1" id="KW-1133">Transmembrane helix</keyword>
<dbReference type="Proteomes" id="UP001498421">
    <property type="component" value="Unassembled WGS sequence"/>
</dbReference>
<accession>A0ABR1IDP1</accession>
<dbReference type="EMBL" id="JAZAVK010000009">
    <property type="protein sequence ID" value="KAK7431745.1"/>
    <property type="molecule type" value="Genomic_DNA"/>
</dbReference>
<gene>
    <name evidence="3" type="ORF">QQZ08_001682</name>
</gene>